<keyword evidence="1" id="KW-1133">Transmembrane helix</keyword>
<accession>A0A4R1GBL0</accession>
<evidence type="ECO:0000256" key="1">
    <source>
        <dbReference type="SAM" id="Phobius"/>
    </source>
</evidence>
<keyword evidence="3" id="KW-1185">Reference proteome</keyword>
<reference evidence="2 3" key="1">
    <citation type="submission" date="2019-03" db="EMBL/GenBank/DDBJ databases">
        <title>Genomic Encyclopedia of Type Strains, Phase IV (KMG-IV): sequencing the most valuable type-strain genomes for metagenomic binning, comparative biology and taxonomic classification.</title>
        <authorList>
            <person name="Goeker M."/>
        </authorList>
    </citation>
    <scope>NUCLEOTIDE SEQUENCE [LARGE SCALE GENOMIC DNA]</scope>
    <source>
        <strain evidence="2 3">DSM 15534</strain>
    </source>
</reference>
<sequence length="61" mass="7012">MLINLNKDNSTVAAQKLTRTRFIQLLITLAILIGLVSYQTYQYFQKTIPQPSAVLEQNKEE</sequence>
<gene>
    <name evidence="2" type="ORF">EV694_0270</name>
</gene>
<comment type="caution">
    <text evidence="2">The sequence shown here is derived from an EMBL/GenBank/DDBJ whole genome shotgun (WGS) entry which is preliminary data.</text>
</comment>
<organism evidence="2 3">
    <name type="scientific">Volucribacter psittacicida</name>
    <dbReference type="NCBI Taxonomy" id="203482"/>
    <lineage>
        <taxon>Bacteria</taxon>
        <taxon>Pseudomonadati</taxon>
        <taxon>Pseudomonadota</taxon>
        <taxon>Gammaproteobacteria</taxon>
        <taxon>Pasteurellales</taxon>
        <taxon>Pasteurellaceae</taxon>
        <taxon>Volucribacter</taxon>
    </lineage>
</organism>
<dbReference type="Proteomes" id="UP000294702">
    <property type="component" value="Unassembled WGS sequence"/>
</dbReference>
<dbReference type="AlphaFoldDB" id="A0A4R1GBL0"/>
<dbReference type="EMBL" id="SMFT01000001">
    <property type="protein sequence ID" value="TCK01652.1"/>
    <property type="molecule type" value="Genomic_DNA"/>
</dbReference>
<evidence type="ECO:0000313" key="3">
    <source>
        <dbReference type="Proteomes" id="UP000294702"/>
    </source>
</evidence>
<proteinExistence type="predicted"/>
<feature type="transmembrane region" description="Helical" evidence="1">
    <location>
        <begin position="21"/>
        <end position="41"/>
    </location>
</feature>
<protein>
    <submittedName>
        <fullName evidence="2">Uncharacterized protein</fullName>
    </submittedName>
</protein>
<keyword evidence="1" id="KW-0472">Membrane</keyword>
<name>A0A4R1GBL0_9PAST</name>
<keyword evidence="1" id="KW-0812">Transmembrane</keyword>
<evidence type="ECO:0000313" key="2">
    <source>
        <dbReference type="EMBL" id="TCK01652.1"/>
    </source>
</evidence>